<keyword evidence="12" id="KW-0190">Covalent protein-DNA linkage</keyword>
<dbReference type="GO" id="GO:0000166">
    <property type="term" value="F:nucleotide binding"/>
    <property type="evidence" value="ECO:0007669"/>
    <property type="project" value="UniProtKB-KW"/>
</dbReference>
<protein>
    <submittedName>
        <fullName evidence="18">Replication associated protein</fullName>
    </submittedName>
</protein>
<comment type="cofactor">
    <cofactor evidence="1">
        <name>Mn(2+)</name>
        <dbReference type="ChEBI" id="CHEBI:29035"/>
    </cofactor>
</comment>
<evidence type="ECO:0000256" key="3">
    <source>
        <dbReference type="ARBA" id="ARBA00022562"/>
    </source>
</evidence>
<evidence type="ECO:0000256" key="6">
    <source>
        <dbReference type="ARBA" id="ARBA00022705"/>
    </source>
</evidence>
<keyword evidence="13" id="KW-0238">DNA-binding</keyword>
<evidence type="ECO:0000256" key="7">
    <source>
        <dbReference type="ARBA" id="ARBA00022722"/>
    </source>
</evidence>
<evidence type="ECO:0000256" key="14">
    <source>
        <dbReference type="ARBA" id="ARBA00023268"/>
    </source>
</evidence>
<dbReference type="GO" id="GO:0004519">
    <property type="term" value="F:endonuclease activity"/>
    <property type="evidence" value="ECO:0007669"/>
    <property type="project" value="UniProtKB-KW"/>
</dbReference>
<dbReference type="GO" id="GO:0042025">
    <property type="term" value="C:host cell nucleus"/>
    <property type="evidence" value="ECO:0007669"/>
    <property type="project" value="UniProtKB-SubCell"/>
</dbReference>
<evidence type="ECO:0000256" key="9">
    <source>
        <dbReference type="ARBA" id="ARBA00022741"/>
    </source>
</evidence>
<dbReference type="InterPro" id="IPR049912">
    <property type="entry name" value="CRESS_DNA_REP"/>
</dbReference>
<keyword evidence="11" id="KW-0378">Hydrolase</keyword>
<feature type="region of interest" description="Disordered" evidence="16">
    <location>
        <begin position="371"/>
        <end position="403"/>
    </location>
</feature>
<evidence type="ECO:0000256" key="16">
    <source>
        <dbReference type="SAM" id="MobiDB-lite"/>
    </source>
</evidence>
<keyword evidence="7" id="KW-0540">Nuclease</keyword>
<name>A0A8E8D9C7_9VIRU</name>
<evidence type="ECO:0000259" key="17">
    <source>
        <dbReference type="PROSITE" id="PS52020"/>
    </source>
</evidence>
<dbReference type="EMBL" id="MT367279">
    <property type="protein sequence ID" value="QWB14897.1"/>
    <property type="molecule type" value="Genomic_DNA"/>
</dbReference>
<keyword evidence="3" id="KW-1048">Host nucleus</keyword>
<dbReference type="GO" id="GO:0003677">
    <property type="term" value="F:DNA binding"/>
    <property type="evidence" value="ECO:0007669"/>
    <property type="project" value="UniProtKB-KW"/>
</dbReference>
<evidence type="ECO:0000256" key="10">
    <source>
        <dbReference type="ARBA" id="ARBA00022759"/>
    </source>
</evidence>
<keyword evidence="10" id="KW-0255">Endonuclease</keyword>
<sequence>MQLRRAFIWYKGVDPLTGSVEWGVPLVPPLLYNITAQGATTEINNMSQNKPVRLAQVLLTYPQCNYKKEDLMEWLKTLEGYECCIVSHENHHETEGEHLHAWVKFSKSKVIRSNTLNKMFDWKDKHPNIELVKYTNADRVRVAKYVIKDGDFTSDNCNVDEITKNKSSGKKYDTKRILETPMEQLVEEGSVSPNQYRNIKWAQQDWALRINPGYTRETKGLWIWGDAGVGKTKFCEQFGLALGGYYEKACNKWWDGYHGEEVVIMDEIRNNALLESGYLFKWADNSPCKVEMKGSTVWSKHRYFLVTSNINPMDLCRDKEGCLKDDLWEPLQRRFRIVEIRRANLPVDSPFLKFSKDSIWDNPHCTLEDIIGPQEIEEPEQKKSPVEEEYDPLKSFMSGSGFE</sequence>
<evidence type="ECO:0000256" key="13">
    <source>
        <dbReference type="ARBA" id="ARBA00023125"/>
    </source>
</evidence>
<evidence type="ECO:0000256" key="11">
    <source>
        <dbReference type="ARBA" id="ARBA00022801"/>
    </source>
</evidence>
<evidence type="ECO:0000256" key="1">
    <source>
        <dbReference type="ARBA" id="ARBA00001936"/>
    </source>
</evidence>
<dbReference type="GO" id="GO:0046872">
    <property type="term" value="F:metal ion binding"/>
    <property type="evidence" value="ECO:0007669"/>
    <property type="project" value="UniProtKB-KW"/>
</dbReference>
<dbReference type="GO" id="GO:0016787">
    <property type="term" value="F:hydrolase activity"/>
    <property type="evidence" value="ECO:0007669"/>
    <property type="project" value="UniProtKB-KW"/>
</dbReference>
<dbReference type="PROSITE" id="PS52020">
    <property type="entry name" value="CRESS_DNA_REP"/>
    <property type="match status" value="1"/>
</dbReference>
<reference evidence="18" key="1">
    <citation type="submission" date="2020-04" db="EMBL/GenBank/DDBJ databases">
        <authorList>
            <person name="Liu Q."/>
            <person name="Zhang W."/>
        </authorList>
    </citation>
    <scope>NUCLEOTIDE SEQUENCE</scope>
    <source>
        <strain evidence="18">Elk01cre2</strain>
    </source>
</reference>
<proteinExistence type="predicted"/>
<evidence type="ECO:0000256" key="5">
    <source>
        <dbReference type="ARBA" id="ARBA00022695"/>
    </source>
</evidence>
<evidence type="ECO:0000256" key="12">
    <source>
        <dbReference type="ARBA" id="ARBA00023124"/>
    </source>
</evidence>
<comment type="catalytic activity">
    <reaction evidence="15">
        <text>ATP + H2O = ADP + phosphate + H(+)</text>
        <dbReference type="Rhea" id="RHEA:13065"/>
        <dbReference type="ChEBI" id="CHEBI:15377"/>
        <dbReference type="ChEBI" id="CHEBI:15378"/>
        <dbReference type="ChEBI" id="CHEBI:30616"/>
        <dbReference type="ChEBI" id="CHEBI:43474"/>
        <dbReference type="ChEBI" id="CHEBI:456216"/>
    </reaction>
</comment>
<dbReference type="GO" id="GO:0016779">
    <property type="term" value="F:nucleotidyltransferase activity"/>
    <property type="evidence" value="ECO:0007669"/>
    <property type="project" value="UniProtKB-KW"/>
</dbReference>
<keyword evidence="4" id="KW-0808">Transferase</keyword>
<keyword evidence="8" id="KW-0479">Metal-binding</keyword>
<dbReference type="InterPro" id="IPR000605">
    <property type="entry name" value="Helicase_SF3_ssDNA/RNA_vir"/>
</dbReference>
<evidence type="ECO:0000256" key="4">
    <source>
        <dbReference type="ARBA" id="ARBA00022679"/>
    </source>
</evidence>
<organism evidence="18">
    <name type="scientific">Cressdnaviricota sp</name>
    <dbReference type="NCBI Taxonomy" id="2748378"/>
    <lineage>
        <taxon>Viruses</taxon>
        <taxon>Monodnaviria</taxon>
        <taxon>Shotokuvirae</taxon>
        <taxon>Cressdnaviricota</taxon>
    </lineage>
</organism>
<evidence type="ECO:0000256" key="8">
    <source>
        <dbReference type="ARBA" id="ARBA00022723"/>
    </source>
</evidence>
<comment type="subcellular location">
    <subcellularLocation>
        <location evidence="2">Host nucleus</location>
    </subcellularLocation>
</comment>
<keyword evidence="9" id="KW-0547">Nucleotide-binding</keyword>
<dbReference type="Pfam" id="PF00910">
    <property type="entry name" value="RNA_helicase"/>
    <property type="match status" value="1"/>
</dbReference>
<dbReference type="GO" id="GO:0006260">
    <property type="term" value="P:DNA replication"/>
    <property type="evidence" value="ECO:0007669"/>
    <property type="project" value="UniProtKB-KW"/>
</dbReference>
<evidence type="ECO:0000256" key="15">
    <source>
        <dbReference type="ARBA" id="ARBA00049360"/>
    </source>
</evidence>
<dbReference type="GO" id="GO:0003723">
    <property type="term" value="F:RNA binding"/>
    <property type="evidence" value="ECO:0007669"/>
    <property type="project" value="InterPro"/>
</dbReference>
<keyword evidence="5" id="KW-0548">Nucleotidyltransferase</keyword>
<dbReference type="GO" id="GO:0003724">
    <property type="term" value="F:RNA helicase activity"/>
    <property type="evidence" value="ECO:0007669"/>
    <property type="project" value="InterPro"/>
</dbReference>
<accession>A0A8E8D9C7</accession>
<keyword evidence="6" id="KW-0235">DNA replication</keyword>
<dbReference type="Pfam" id="PF00799">
    <property type="entry name" value="Gemini_AL1"/>
    <property type="match status" value="1"/>
</dbReference>
<keyword evidence="14" id="KW-0511">Multifunctional enzyme</keyword>
<evidence type="ECO:0000256" key="2">
    <source>
        <dbReference type="ARBA" id="ARBA00004147"/>
    </source>
</evidence>
<evidence type="ECO:0000313" key="18">
    <source>
        <dbReference type="EMBL" id="QWB14897.1"/>
    </source>
</evidence>
<feature type="domain" description="CRESS-DNA virus Rep endonuclease" evidence="17">
    <location>
        <begin position="51"/>
        <end position="159"/>
    </location>
</feature>